<protein>
    <recommendedName>
        <fullName evidence="2">Lactoylglutathione lyase</fullName>
    </recommendedName>
</protein>
<evidence type="ECO:0000313" key="1">
    <source>
        <dbReference type="EMBL" id="MPN40181.1"/>
    </source>
</evidence>
<evidence type="ECO:0008006" key="2">
    <source>
        <dbReference type="Google" id="ProtNLM"/>
    </source>
</evidence>
<dbReference type="Gene3D" id="3.10.180.10">
    <property type="entry name" value="2,3-Dihydroxybiphenyl 1,2-Dioxygenase, domain 1"/>
    <property type="match status" value="1"/>
</dbReference>
<dbReference type="InterPro" id="IPR029068">
    <property type="entry name" value="Glyas_Bleomycin-R_OHBP_Dase"/>
</dbReference>
<accession>A0A645HMA3</accession>
<gene>
    <name evidence="1" type="ORF">SDC9_187717</name>
</gene>
<reference evidence="1" key="1">
    <citation type="submission" date="2019-08" db="EMBL/GenBank/DDBJ databases">
        <authorList>
            <person name="Kucharzyk K."/>
            <person name="Murdoch R.W."/>
            <person name="Higgins S."/>
            <person name="Loffler F."/>
        </authorList>
    </citation>
    <scope>NUCLEOTIDE SEQUENCE</scope>
</reference>
<dbReference type="EMBL" id="VSSQ01096419">
    <property type="protein sequence ID" value="MPN40181.1"/>
    <property type="molecule type" value="Genomic_DNA"/>
</dbReference>
<proteinExistence type="predicted"/>
<dbReference type="AlphaFoldDB" id="A0A645HMA3"/>
<comment type="caution">
    <text evidence="1">The sequence shown here is derived from an EMBL/GenBank/DDBJ whole genome shotgun (WGS) entry which is preliminary data.</text>
</comment>
<sequence length="35" mass="4221">MHKKMGCVCYENPKMGIYFIEDPDGYWLEVLPEKR</sequence>
<name>A0A645HMA3_9ZZZZ</name>
<organism evidence="1">
    <name type="scientific">bioreactor metagenome</name>
    <dbReference type="NCBI Taxonomy" id="1076179"/>
    <lineage>
        <taxon>unclassified sequences</taxon>
        <taxon>metagenomes</taxon>
        <taxon>ecological metagenomes</taxon>
    </lineage>
</organism>